<evidence type="ECO:0000259" key="10">
    <source>
        <dbReference type="PROSITE" id="PS50866"/>
    </source>
</evidence>
<keyword evidence="6" id="KW-0472">Membrane</keyword>
<dbReference type="InterPro" id="IPR009038">
    <property type="entry name" value="GOLD_dom"/>
</dbReference>
<dbReference type="InterPro" id="IPR015720">
    <property type="entry name" value="Emp24-like"/>
</dbReference>
<dbReference type="GO" id="GO:0016020">
    <property type="term" value="C:membrane"/>
    <property type="evidence" value="ECO:0007669"/>
    <property type="project" value="UniProtKB-SubCell"/>
</dbReference>
<comment type="caution">
    <text evidence="11">The sequence shown here is derived from an EMBL/GenBank/DDBJ whole genome shotgun (WGS) entry which is preliminary data.</text>
</comment>
<dbReference type="InterPro" id="IPR036598">
    <property type="entry name" value="GOLD_dom_sf"/>
</dbReference>
<feature type="domain" description="GOLD" evidence="10">
    <location>
        <begin position="31"/>
        <end position="118"/>
    </location>
</feature>
<dbReference type="VEuPathDB" id="FungiDB:ATCC64974_103590"/>
<dbReference type="AlphaFoldDB" id="A0A505HTL8"/>
<evidence type="ECO:0000256" key="8">
    <source>
        <dbReference type="RuleBase" id="RU003827"/>
    </source>
</evidence>
<evidence type="ECO:0000256" key="6">
    <source>
        <dbReference type="ARBA" id="ARBA00023136"/>
    </source>
</evidence>
<dbReference type="GO" id="GO:0012505">
    <property type="term" value="C:endomembrane system"/>
    <property type="evidence" value="ECO:0007669"/>
    <property type="project" value="UniProtKB-SubCell"/>
</dbReference>
<name>A0A505HTL8_ASPNG</name>
<organism evidence="11 12">
    <name type="scientific">Aspergillus niger</name>
    <dbReference type="NCBI Taxonomy" id="5061"/>
    <lineage>
        <taxon>Eukaryota</taxon>
        <taxon>Fungi</taxon>
        <taxon>Dikarya</taxon>
        <taxon>Ascomycota</taxon>
        <taxon>Pezizomycotina</taxon>
        <taxon>Eurotiomycetes</taxon>
        <taxon>Eurotiomycetidae</taxon>
        <taxon>Eurotiales</taxon>
        <taxon>Aspergillaceae</taxon>
        <taxon>Aspergillus</taxon>
        <taxon>Aspergillus subgen. Circumdati</taxon>
    </lineage>
</organism>
<keyword evidence="5" id="KW-1133">Transmembrane helix</keyword>
<feature type="chain" id="PRO_5021475989" evidence="9">
    <location>
        <begin position="22"/>
        <end position="230"/>
    </location>
</feature>
<evidence type="ECO:0000256" key="7">
    <source>
        <dbReference type="ARBA" id="ARBA00037847"/>
    </source>
</evidence>
<dbReference type="PROSITE" id="PS50866">
    <property type="entry name" value="GOLD"/>
    <property type="match status" value="1"/>
</dbReference>
<evidence type="ECO:0000313" key="11">
    <source>
        <dbReference type="EMBL" id="TPR02004.1"/>
    </source>
</evidence>
<dbReference type="VEuPathDB" id="FungiDB:M747DRAFT_297193"/>
<dbReference type="VEuPathDB" id="FungiDB:ASPNIDRAFT2_1129272"/>
<evidence type="ECO:0000256" key="4">
    <source>
        <dbReference type="ARBA" id="ARBA00022729"/>
    </source>
</evidence>
<keyword evidence="3 8" id="KW-0812">Transmembrane</keyword>
<dbReference type="VEuPathDB" id="FungiDB:An08g03590"/>
<protein>
    <submittedName>
        <fullName evidence="11">RNB domain family protein</fullName>
    </submittedName>
</protein>
<evidence type="ECO:0000256" key="3">
    <source>
        <dbReference type="ARBA" id="ARBA00022692"/>
    </source>
</evidence>
<proteinExistence type="inferred from homology"/>
<comment type="subcellular location">
    <subcellularLocation>
        <location evidence="7">Endomembrane system</location>
        <topology evidence="7">Single-pass membrane protein</topology>
    </subcellularLocation>
    <subcellularLocation>
        <location evidence="1 8">Membrane</location>
        <topology evidence="1 8">Single-pass type I membrane protein</topology>
    </subcellularLocation>
</comment>
<dbReference type="SMART" id="SM01190">
    <property type="entry name" value="EMP24_GP25L"/>
    <property type="match status" value="1"/>
</dbReference>
<evidence type="ECO:0000256" key="1">
    <source>
        <dbReference type="ARBA" id="ARBA00004479"/>
    </source>
</evidence>
<dbReference type="PANTHER" id="PTHR22811">
    <property type="entry name" value="TRANSMEMBRANE EMP24 DOMAIN-CONTAINING PROTEIN"/>
    <property type="match status" value="1"/>
</dbReference>
<accession>A0A505HTL8</accession>
<sequence length="230" mass="26668">MRFSATTLLITALAWFSTVTAHNIQLRAHSRECFHESLHKDDKMTVSFQVGDREFGGSGNLEIDFWVEDPLGNRQYYKHAISSEDYSFNAHADGKYVYCFSNEGWASNSKEVSFNVHGIVYVPESELAQDPLEAEGRIEYPIIVYTNPRRPYELTAVVFYIAVRKLSEALAQVKDEQSYIVVRERVHRNTAESTNARVKWWSIFQLAVLIGEGIFQVWWLKRFFEVKRVV</sequence>
<dbReference type="Proteomes" id="UP000197666">
    <property type="component" value="Unassembled WGS sequence"/>
</dbReference>
<evidence type="ECO:0000256" key="9">
    <source>
        <dbReference type="SAM" id="SignalP"/>
    </source>
</evidence>
<evidence type="ECO:0000313" key="12">
    <source>
        <dbReference type="Proteomes" id="UP000197666"/>
    </source>
</evidence>
<feature type="signal peptide" evidence="9">
    <location>
        <begin position="1"/>
        <end position="21"/>
    </location>
</feature>
<dbReference type="EMBL" id="NKJJ02000001">
    <property type="protein sequence ID" value="TPR02004.1"/>
    <property type="molecule type" value="Genomic_DNA"/>
</dbReference>
<dbReference type="SUPFAM" id="SSF101576">
    <property type="entry name" value="Supernatant protein factor (SPF), C-terminal domain"/>
    <property type="match status" value="1"/>
</dbReference>
<reference evidence="12" key="1">
    <citation type="submission" date="2018-10" db="EMBL/GenBank/DDBJ databases">
        <title>FDA dAtabase for Regulatory Grade micrObial Sequences (FDA-ARGOS): Supporting development and validation of Infectious Disease Dx tests.</title>
        <authorList>
            <person name="Kerrigan L."/>
            <person name="Tallon L."/>
            <person name="Sadzewicz L."/>
            <person name="Sengamalay N."/>
            <person name="Ott S."/>
            <person name="Godinez A."/>
            <person name="Nagaraj S."/>
            <person name="Vavikolanu K."/>
            <person name="Nadendla S."/>
            <person name="George J."/>
            <person name="Sichtig H."/>
        </authorList>
    </citation>
    <scope>NUCLEOTIDE SEQUENCE [LARGE SCALE GENOMIC DNA]</scope>
    <source>
        <strain evidence="12">FDAARGOS_311</strain>
    </source>
</reference>
<comment type="similarity">
    <text evidence="2 8">Belongs to the EMP24/GP25L family.</text>
</comment>
<evidence type="ECO:0000256" key="5">
    <source>
        <dbReference type="ARBA" id="ARBA00022989"/>
    </source>
</evidence>
<evidence type="ECO:0000256" key="2">
    <source>
        <dbReference type="ARBA" id="ARBA00007104"/>
    </source>
</evidence>
<dbReference type="Pfam" id="PF01105">
    <property type="entry name" value="EMP24_GP25L"/>
    <property type="match status" value="1"/>
</dbReference>
<gene>
    <name evidence="11" type="ORF">CAN33_0042135</name>
</gene>
<keyword evidence="4 9" id="KW-0732">Signal</keyword>